<evidence type="ECO:0000256" key="2">
    <source>
        <dbReference type="ARBA" id="ARBA00016013"/>
    </source>
</evidence>
<evidence type="ECO:0000256" key="3">
    <source>
        <dbReference type="ARBA" id="ARBA00022795"/>
    </source>
</evidence>
<accession>A0ABQ0C5G8</accession>
<feature type="domain" description="FlgD/Vpr Ig-like" evidence="7">
    <location>
        <begin position="109"/>
        <end position="172"/>
    </location>
</feature>
<dbReference type="InterPro" id="IPR025963">
    <property type="entry name" value="FLgD_Tudor"/>
</dbReference>
<dbReference type="EMBL" id="BAAFGK010000002">
    <property type="protein sequence ID" value="GAB0056114.1"/>
    <property type="molecule type" value="Genomic_DNA"/>
</dbReference>
<proteinExistence type="inferred from homology"/>
<dbReference type="InterPro" id="IPR025965">
    <property type="entry name" value="FlgD/Vpr_Ig-like"/>
</dbReference>
<dbReference type="Gene3D" id="2.30.30.910">
    <property type="match status" value="1"/>
</dbReference>
<comment type="similarity">
    <text evidence="1 5">Belongs to the FlgD family.</text>
</comment>
<organism evidence="9 10">
    <name type="scientific">Candidatus Magnetaquiglobus chichijimensis</name>
    <dbReference type="NCBI Taxonomy" id="3141448"/>
    <lineage>
        <taxon>Bacteria</taxon>
        <taxon>Pseudomonadati</taxon>
        <taxon>Pseudomonadota</taxon>
        <taxon>Magnetococcia</taxon>
        <taxon>Magnetococcales</taxon>
        <taxon>Candidatus Magnetaquicoccaceae</taxon>
        <taxon>Candidatus Magnetaquiglobus</taxon>
    </lineage>
</organism>
<dbReference type="Proteomes" id="UP001628193">
    <property type="component" value="Unassembled WGS sequence"/>
</dbReference>
<dbReference type="InterPro" id="IPR005648">
    <property type="entry name" value="FlgD"/>
</dbReference>
<evidence type="ECO:0000313" key="10">
    <source>
        <dbReference type="Proteomes" id="UP001628193"/>
    </source>
</evidence>
<gene>
    <name evidence="9" type="primary">flgD</name>
    <name evidence="9" type="ORF">SIID45300_00418</name>
</gene>
<evidence type="ECO:0000256" key="6">
    <source>
        <dbReference type="SAM" id="MobiDB-lite"/>
    </source>
</evidence>
<comment type="caution">
    <text evidence="9">The sequence shown here is derived from an EMBL/GenBank/DDBJ whole genome shotgun (WGS) entry which is preliminary data.</text>
</comment>
<evidence type="ECO:0000259" key="7">
    <source>
        <dbReference type="Pfam" id="PF13860"/>
    </source>
</evidence>
<dbReference type="Pfam" id="PF13860">
    <property type="entry name" value="FlgD_ig"/>
    <property type="match status" value="1"/>
</dbReference>
<comment type="function">
    <text evidence="4 5">Required for flagellar hook formation. May act as a scaffolding protein.</text>
</comment>
<evidence type="ECO:0000259" key="8">
    <source>
        <dbReference type="Pfam" id="PF13861"/>
    </source>
</evidence>
<dbReference type="Pfam" id="PF13861">
    <property type="entry name" value="FLgD_tudor"/>
    <property type="match status" value="1"/>
</dbReference>
<protein>
    <recommendedName>
        <fullName evidence="2 5">Basal-body rod modification protein FlgD</fullName>
    </recommendedName>
</protein>
<sequence length="217" mass="22869">MTTTAAYGVSSASTSTSTANKTSAQSAEELRTDFLKLLTAQLQYQDPLEPVQNTEFTSQMAQFTGLGEQQKSNTLLEKLIAAQGVNQLNQAVSYIGKTAVVDGDQTILTGGAGTVRFDMPSAGKATINVYDANGRVVESMEQTFTSGTQKVSLQGSDLPDGTYRFAVTMTDASGNVKAVPTLEAGVVKAVINDSSGVVLEMNGRKVNIADVRQVEQG</sequence>
<evidence type="ECO:0000256" key="5">
    <source>
        <dbReference type="RuleBase" id="RU362076"/>
    </source>
</evidence>
<dbReference type="Gene3D" id="2.60.40.4070">
    <property type="match status" value="1"/>
</dbReference>
<feature type="domain" description="FlgD Tudor-like" evidence="8">
    <location>
        <begin position="86"/>
        <end position="212"/>
    </location>
</feature>
<name>A0ABQ0C5G8_9PROT</name>
<keyword evidence="3 5" id="KW-1005">Bacterial flagellum biogenesis</keyword>
<keyword evidence="10" id="KW-1185">Reference proteome</keyword>
<dbReference type="Pfam" id="PF03963">
    <property type="entry name" value="FlgD"/>
    <property type="match status" value="1"/>
</dbReference>
<feature type="region of interest" description="Disordered" evidence="6">
    <location>
        <begin position="1"/>
        <end position="24"/>
    </location>
</feature>
<evidence type="ECO:0000256" key="1">
    <source>
        <dbReference type="ARBA" id="ARBA00010577"/>
    </source>
</evidence>
<reference evidence="9 10" key="1">
    <citation type="submission" date="2024-05" db="EMBL/GenBank/DDBJ databases">
        <authorList>
            <consortium name="Candidatus Magnetaquicoccaceae bacterium FCR-1 genome sequencing consortium"/>
            <person name="Shimoshige H."/>
            <person name="Shimamura S."/>
            <person name="Taoka A."/>
            <person name="Kobayashi H."/>
            <person name="Maekawa T."/>
        </authorList>
    </citation>
    <scope>NUCLEOTIDE SEQUENCE [LARGE SCALE GENOMIC DNA]</scope>
    <source>
        <strain evidence="9 10">FCR-1</strain>
    </source>
</reference>
<evidence type="ECO:0000313" key="9">
    <source>
        <dbReference type="EMBL" id="GAB0056114.1"/>
    </source>
</evidence>
<reference evidence="9 10" key="2">
    <citation type="submission" date="2024-09" db="EMBL/GenBank/DDBJ databases">
        <title>Draft genome sequence of Candidatus Magnetaquicoccaceae bacterium FCR-1.</title>
        <authorList>
            <person name="Shimoshige H."/>
            <person name="Shimamura S."/>
            <person name="Taoka A."/>
            <person name="Kobayashi H."/>
            <person name="Maekawa T."/>
        </authorList>
    </citation>
    <scope>NUCLEOTIDE SEQUENCE [LARGE SCALE GENOMIC DNA]</scope>
    <source>
        <strain evidence="9 10">FCR-1</strain>
    </source>
</reference>
<evidence type="ECO:0000256" key="4">
    <source>
        <dbReference type="ARBA" id="ARBA00024746"/>
    </source>
</evidence>